<dbReference type="Proteomes" id="UP001319200">
    <property type="component" value="Unassembled WGS sequence"/>
</dbReference>
<feature type="domain" description="PKD" evidence="1">
    <location>
        <begin position="47"/>
        <end position="75"/>
    </location>
</feature>
<sequence length="621" mass="67682">MCISICAQAQYTSRLGNFQVDQKKGCNNLVVNLTSAQCASGDCNMIFGDGPPGDRGQGNVFQHTYTKPGTYTLQVLFQGGTQFDDIVIVVTADTLRPQFEVYTCSGNQVSVNIKDSNYDQYVINYNDGSPDVVKPKGNLVKDQHLYAAGPHTVTVRGRNIDARDNCPTVPQNVTAVPSLSAPTVSQLQVVDNASIQLNYNAAPNIPYRLEIAGNNAVSFQAFKTSYNLATETLTNLKPDDNYYCFRLGTVDACNNAAPPQYSNIICSANFDLSVVNNANNSLWSTSSAGVSNFRISRTVQGGNATTWTASSSPYSDTDIVCGTEYCYQLTTNYPNGSRSISLQKCGTAISTDIPAPVENITAVVGQDAVDLQWQHSSGAAPEAYSIFRSTGNTYDLLTTTTGLQARDETYRTENETCYKISYKDVCGNQSPLTAEACPVRLSGTLQRDNAISLSWSAYTGWTGGVASYVVEKYNEQGQLLQTFAVGNTLSFIDDGQDLSNQLFVYVVKVNAAEPGLPQAISNRVVIIKNPNLFHPTSFTPNGDALNDIFNVYGQYIVTFEMNIFNRWGELMYTTTEIEQGWDGTFKGNPMPEGTYAFVAQITDQAGRSFKKSGSVLLLRKK</sequence>
<dbReference type="SUPFAM" id="SSF49265">
    <property type="entry name" value="Fibronectin type III"/>
    <property type="match status" value="1"/>
</dbReference>
<dbReference type="InterPro" id="IPR026341">
    <property type="entry name" value="T9SS_type_B"/>
</dbReference>
<dbReference type="Pfam" id="PF13585">
    <property type="entry name" value="CHU_C"/>
    <property type="match status" value="1"/>
</dbReference>
<dbReference type="EMBL" id="JAHESF010000049">
    <property type="protein sequence ID" value="MBT1700843.1"/>
    <property type="molecule type" value="Genomic_DNA"/>
</dbReference>
<comment type="caution">
    <text evidence="2">The sequence shown here is derived from an EMBL/GenBank/DDBJ whole genome shotgun (WGS) entry which is preliminary data.</text>
</comment>
<organism evidence="2 3">
    <name type="scientific">Chryseosolibacter histidini</name>
    <dbReference type="NCBI Taxonomy" id="2782349"/>
    <lineage>
        <taxon>Bacteria</taxon>
        <taxon>Pseudomonadati</taxon>
        <taxon>Bacteroidota</taxon>
        <taxon>Cytophagia</taxon>
        <taxon>Cytophagales</taxon>
        <taxon>Chryseotaleaceae</taxon>
        <taxon>Chryseosolibacter</taxon>
    </lineage>
</organism>
<protein>
    <submittedName>
        <fullName evidence="2">Gliding motility-associated C-terminal domain-containing protein</fullName>
    </submittedName>
</protein>
<dbReference type="InterPro" id="IPR000601">
    <property type="entry name" value="PKD_dom"/>
</dbReference>
<accession>A0AAP2DT53</accession>
<dbReference type="AlphaFoldDB" id="A0AAP2DT53"/>
<gene>
    <name evidence="2" type="ORF">KK083_28385</name>
</gene>
<evidence type="ECO:0000313" key="3">
    <source>
        <dbReference type="Proteomes" id="UP001319200"/>
    </source>
</evidence>
<reference evidence="2 3" key="1">
    <citation type="submission" date="2021-05" db="EMBL/GenBank/DDBJ databases">
        <title>A Polyphasic approach of four new species of the genus Ohtaekwangia: Ohtaekwangia histidinii sp. nov., Ohtaekwangia cretensis sp. nov., Ohtaekwangia indiensis sp. nov., Ohtaekwangia reichenbachii sp. nov. from diverse environment.</title>
        <authorList>
            <person name="Octaviana S."/>
        </authorList>
    </citation>
    <scope>NUCLEOTIDE SEQUENCE [LARGE SCALE GENOMIC DNA]</scope>
    <source>
        <strain evidence="2 3">PWU4</strain>
    </source>
</reference>
<dbReference type="NCBIfam" id="TIGR04131">
    <property type="entry name" value="Bac_Flav_CTERM"/>
    <property type="match status" value="1"/>
</dbReference>
<name>A0AAP2DT53_9BACT</name>
<evidence type="ECO:0000259" key="1">
    <source>
        <dbReference type="PROSITE" id="PS50093"/>
    </source>
</evidence>
<keyword evidence="3" id="KW-1185">Reference proteome</keyword>
<dbReference type="PROSITE" id="PS50093">
    <property type="entry name" value="PKD"/>
    <property type="match status" value="1"/>
</dbReference>
<evidence type="ECO:0000313" key="2">
    <source>
        <dbReference type="EMBL" id="MBT1700843.1"/>
    </source>
</evidence>
<proteinExistence type="predicted"/>
<dbReference type="SUPFAM" id="SSF49299">
    <property type="entry name" value="PKD domain"/>
    <property type="match status" value="1"/>
</dbReference>
<dbReference type="InterPro" id="IPR035986">
    <property type="entry name" value="PKD_dom_sf"/>
</dbReference>
<dbReference type="InterPro" id="IPR013783">
    <property type="entry name" value="Ig-like_fold"/>
</dbReference>
<dbReference type="Gene3D" id="2.60.40.10">
    <property type="entry name" value="Immunoglobulins"/>
    <property type="match status" value="2"/>
</dbReference>
<dbReference type="InterPro" id="IPR036116">
    <property type="entry name" value="FN3_sf"/>
</dbReference>
<dbReference type="RefSeq" id="WP_254169531.1">
    <property type="nucleotide sequence ID" value="NZ_JAHESF010000049.1"/>
</dbReference>